<dbReference type="EMBL" id="CVRI01000042">
    <property type="protein sequence ID" value="CRK95591.1"/>
    <property type="molecule type" value="Genomic_DNA"/>
</dbReference>
<protein>
    <submittedName>
        <fullName evidence="1">CLUMA_CG009050, isoform A</fullName>
    </submittedName>
</protein>
<dbReference type="AlphaFoldDB" id="A0A1J1I5H6"/>
<gene>
    <name evidence="1" type="ORF">CLUMA_CG009050</name>
</gene>
<reference evidence="1 2" key="1">
    <citation type="submission" date="2015-04" db="EMBL/GenBank/DDBJ databases">
        <authorList>
            <person name="Syromyatnikov M.Y."/>
            <person name="Popov V.N."/>
        </authorList>
    </citation>
    <scope>NUCLEOTIDE SEQUENCE [LARGE SCALE GENOMIC DNA]</scope>
</reference>
<evidence type="ECO:0000313" key="2">
    <source>
        <dbReference type="Proteomes" id="UP000183832"/>
    </source>
</evidence>
<sequence>MKNCFSLIQSTEVLEPNPHVYNKNRTKEKLKLGRLIISIIHLIQAIGSNSDLKDIDNIDKNHFLLNNYQCFNDNNWKCLLYR</sequence>
<proteinExistence type="predicted"/>
<evidence type="ECO:0000313" key="1">
    <source>
        <dbReference type="EMBL" id="CRK95591.1"/>
    </source>
</evidence>
<keyword evidence="2" id="KW-1185">Reference proteome</keyword>
<dbReference type="Proteomes" id="UP000183832">
    <property type="component" value="Unassembled WGS sequence"/>
</dbReference>
<name>A0A1J1I5H6_9DIPT</name>
<organism evidence="1 2">
    <name type="scientific">Clunio marinus</name>
    <dbReference type="NCBI Taxonomy" id="568069"/>
    <lineage>
        <taxon>Eukaryota</taxon>
        <taxon>Metazoa</taxon>
        <taxon>Ecdysozoa</taxon>
        <taxon>Arthropoda</taxon>
        <taxon>Hexapoda</taxon>
        <taxon>Insecta</taxon>
        <taxon>Pterygota</taxon>
        <taxon>Neoptera</taxon>
        <taxon>Endopterygota</taxon>
        <taxon>Diptera</taxon>
        <taxon>Nematocera</taxon>
        <taxon>Chironomoidea</taxon>
        <taxon>Chironomidae</taxon>
        <taxon>Clunio</taxon>
    </lineage>
</organism>
<accession>A0A1J1I5H6</accession>